<evidence type="ECO:0000256" key="4">
    <source>
        <dbReference type="ARBA" id="ARBA00022723"/>
    </source>
</evidence>
<dbReference type="EMBL" id="CP001791">
    <property type="protein sequence ID" value="ADH99189.1"/>
    <property type="molecule type" value="Genomic_DNA"/>
</dbReference>
<keyword evidence="4" id="KW-0479">Metal-binding</keyword>
<sequence length="422" mass="49268">MQLIDRVVCPDNLNLAMNRVISNKGNPGVDGMTVDQLEAHVRQYAKPLIAKIQKGTYQPLPVKRVEIPKENGKKRKLGIPAVRDRMVQQAIFQVIEPIIDPHFSPNSYGFRPGKNAKQAIKQAAKYYDEGFKMVVDIDLKSYFDTIPHQKLMNYLEQYIQDPIILKLIWKFLKSGIMIGDNWESSRNGAPQGGNLSPILSNVYLHELDKELERRGHRFVRYADDFCIYVKSRRAAERVLLNTTTFLEGTLKLSVNQEKSAIGSPTKRKFLGFCIHKSNNETRCRPHHASKAKFKAKLKYLTRRNQANSFDYIILKINQVTTGWINYYGISYMKSFINSIKQWLHHRLRQLIWKQWKKIKTRYKNLMKYGIETEEAWKMANTRKGYWRASKNETLHKAIKIEKLAGWGLKDMSQLYERAYSTY</sequence>
<dbReference type="PROSITE" id="PS50878">
    <property type="entry name" value="RT_POL"/>
    <property type="match status" value="1"/>
</dbReference>
<dbReference type="CDD" id="cd01651">
    <property type="entry name" value="RT_G2_intron"/>
    <property type="match status" value="1"/>
</dbReference>
<proteinExistence type="inferred from homology"/>
<dbReference type="Pfam" id="PF08388">
    <property type="entry name" value="GIIM"/>
    <property type="match status" value="1"/>
</dbReference>
<dbReference type="GO" id="GO:0046872">
    <property type="term" value="F:metal ion binding"/>
    <property type="evidence" value="ECO:0007669"/>
    <property type="project" value="UniProtKB-KW"/>
</dbReference>
<dbReference type="eggNOG" id="COG3344">
    <property type="taxonomic scope" value="Bacteria"/>
</dbReference>
<keyword evidence="5" id="KW-0460">Magnesium</keyword>
<dbReference type="GO" id="GO:0003964">
    <property type="term" value="F:RNA-directed DNA polymerase activity"/>
    <property type="evidence" value="ECO:0007669"/>
    <property type="project" value="UniProtKB-KW"/>
</dbReference>
<comment type="similarity">
    <text evidence="8">Belongs to the bacterial reverse transcriptase family.</text>
</comment>
<dbReference type="InterPro" id="IPR000477">
    <property type="entry name" value="RT_dom"/>
</dbReference>
<dbReference type="EC" id="2.7.7.49" evidence="1"/>
<dbReference type="SUPFAM" id="SSF56672">
    <property type="entry name" value="DNA/RNA polymerases"/>
    <property type="match status" value="1"/>
</dbReference>
<evidence type="ECO:0000313" key="12">
    <source>
        <dbReference type="Proteomes" id="UP000000271"/>
    </source>
</evidence>
<dbReference type="GO" id="GO:0003723">
    <property type="term" value="F:RNA binding"/>
    <property type="evidence" value="ECO:0007669"/>
    <property type="project" value="InterPro"/>
</dbReference>
<dbReference type="GO" id="GO:0051607">
    <property type="term" value="P:defense response to virus"/>
    <property type="evidence" value="ECO:0007669"/>
    <property type="project" value="UniProtKB-KW"/>
</dbReference>
<dbReference type="PANTHER" id="PTHR34047">
    <property type="entry name" value="NUCLEAR INTRON MATURASE 1, MITOCHONDRIAL-RELATED"/>
    <property type="match status" value="1"/>
</dbReference>
<accession>D6XTQ3</accession>
<feature type="domain" description="Reverse transcriptase" evidence="10">
    <location>
        <begin position="48"/>
        <end position="274"/>
    </location>
</feature>
<evidence type="ECO:0000256" key="3">
    <source>
        <dbReference type="ARBA" id="ARBA00022695"/>
    </source>
</evidence>
<protein>
    <recommendedName>
        <fullName evidence="1">RNA-directed DNA polymerase</fullName>
        <ecNumber evidence="1">2.7.7.49</ecNumber>
    </recommendedName>
</protein>
<evidence type="ECO:0000313" key="11">
    <source>
        <dbReference type="EMBL" id="ADH99189.1"/>
    </source>
</evidence>
<evidence type="ECO:0000259" key="10">
    <source>
        <dbReference type="PROSITE" id="PS50878"/>
    </source>
</evidence>
<dbReference type="Pfam" id="PF00078">
    <property type="entry name" value="RVT_1"/>
    <property type="match status" value="1"/>
</dbReference>
<name>D6XTQ3_BACIE</name>
<dbReference type="NCBIfam" id="TIGR04416">
    <property type="entry name" value="group_II_RT_mat"/>
    <property type="match status" value="1"/>
</dbReference>
<dbReference type="HOGENOM" id="CLU_013584_2_1_9"/>
<keyword evidence="12" id="KW-1185">Reference proteome</keyword>
<keyword evidence="6 11" id="KW-0695">RNA-directed DNA polymerase</keyword>
<dbReference type="InterPro" id="IPR043502">
    <property type="entry name" value="DNA/RNA_pol_sf"/>
</dbReference>
<dbReference type="KEGG" id="bse:Bsel_1681"/>
<organism evidence="11 12">
    <name type="scientific">Bacillus selenitireducens (strain ATCC 700615 / DSM 15326 / MLS10)</name>
    <dbReference type="NCBI Taxonomy" id="439292"/>
    <lineage>
        <taxon>Bacteria</taxon>
        <taxon>Bacillati</taxon>
        <taxon>Bacillota</taxon>
        <taxon>Bacilli</taxon>
        <taxon>Bacillales</taxon>
        <taxon>Bacillaceae</taxon>
        <taxon>Salisediminibacterium</taxon>
    </lineage>
</organism>
<evidence type="ECO:0000256" key="8">
    <source>
        <dbReference type="ARBA" id="ARBA00034120"/>
    </source>
</evidence>
<dbReference type="PRINTS" id="PR00866">
    <property type="entry name" value="RNADNAPOLMS"/>
</dbReference>
<dbReference type="InterPro" id="IPR030931">
    <property type="entry name" value="Group_II_RT_mat"/>
</dbReference>
<dbReference type="Proteomes" id="UP000000271">
    <property type="component" value="Chromosome"/>
</dbReference>
<dbReference type="STRING" id="439292.Bsel_1681"/>
<evidence type="ECO:0000256" key="1">
    <source>
        <dbReference type="ARBA" id="ARBA00012493"/>
    </source>
</evidence>
<evidence type="ECO:0000256" key="9">
    <source>
        <dbReference type="ARBA" id="ARBA00048173"/>
    </source>
</evidence>
<dbReference type="InterPro" id="IPR043128">
    <property type="entry name" value="Rev_trsase/Diguanyl_cyclase"/>
</dbReference>
<evidence type="ECO:0000256" key="5">
    <source>
        <dbReference type="ARBA" id="ARBA00022842"/>
    </source>
</evidence>
<dbReference type="AlphaFoldDB" id="D6XTQ3"/>
<dbReference type="InterPro" id="IPR013597">
    <property type="entry name" value="Mat_intron_G2"/>
</dbReference>
<keyword evidence="7" id="KW-0051">Antiviral defense</keyword>
<dbReference type="InterPro" id="IPR000123">
    <property type="entry name" value="Reverse_transcriptase_msDNA"/>
</dbReference>
<dbReference type="PANTHER" id="PTHR34047:SF8">
    <property type="entry name" value="PROTEIN YKFC"/>
    <property type="match status" value="1"/>
</dbReference>
<dbReference type="InterPro" id="IPR051083">
    <property type="entry name" value="GrpII_Intron_Splice-Mob/Def"/>
</dbReference>
<keyword evidence="2" id="KW-0808">Transferase</keyword>
<evidence type="ECO:0000256" key="2">
    <source>
        <dbReference type="ARBA" id="ARBA00022679"/>
    </source>
</evidence>
<keyword evidence="3" id="KW-0548">Nucleotidyltransferase</keyword>
<evidence type="ECO:0000256" key="6">
    <source>
        <dbReference type="ARBA" id="ARBA00022918"/>
    </source>
</evidence>
<reference evidence="11" key="1">
    <citation type="submission" date="2009-10" db="EMBL/GenBank/DDBJ databases">
        <title>Complete sequence of Bacillus selenitireducens MLS10.</title>
        <authorList>
            <consortium name="US DOE Joint Genome Institute"/>
            <person name="Lucas S."/>
            <person name="Copeland A."/>
            <person name="Lapidus A."/>
            <person name="Glavina del Rio T."/>
            <person name="Dalin E."/>
            <person name="Tice H."/>
            <person name="Bruce D."/>
            <person name="Goodwin L."/>
            <person name="Pitluck S."/>
            <person name="Sims D."/>
            <person name="Brettin T."/>
            <person name="Detter J.C."/>
            <person name="Han C."/>
            <person name="Larimer F."/>
            <person name="Land M."/>
            <person name="Hauser L."/>
            <person name="Kyrpides N."/>
            <person name="Ovchinnikova G."/>
            <person name="Stolz J."/>
        </authorList>
    </citation>
    <scope>NUCLEOTIDE SEQUENCE [LARGE SCALE GENOMIC DNA]</scope>
    <source>
        <strain evidence="11">MLS10</strain>
    </source>
</reference>
<evidence type="ECO:0000256" key="7">
    <source>
        <dbReference type="ARBA" id="ARBA00023118"/>
    </source>
</evidence>
<gene>
    <name evidence="11" type="ordered locus">Bsel_1681</name>
</gene>
<comment type="catalytic activity">
    <reaction evidence="9">
        <text>DNA(n) + a 2'-deoxyribonucleoside 5'-triphosphate = DNA(n+1) + diphosphate</text>
        <dbReference type="Rhea" id="RHEA:22508"/>
        <dbReference type="Rhea" id="RHEA-COMP:17339"/>
        <dbReference type="Rhea" id="RHEA-COMP:17340"/>
        <dbReference type="ChEBI" id="CHEBI:33019"/>
        <dbReference type="ChEBI" id="CHEBI:61560"/>
        <dbReference type="ChEBI" id="CHEBI:173112"/>
        <dbReference type="EC" id="2.7.7.49"/>
    </reaction>
</comment>
<dbReference type="Gene3D" id="3.30.70.270">
    <property type="match status" value="1"/>
</dbReference>